<gene>
    <name evidence="1" type="ORF">A464_3473</name>
</gene>
<dbReference type="EMBL" id="CP006608">
    <property type="protein sequence ID" value="AGR60657.1"/>
    <property type="molecule type" value="Genomic_DNA"/>
</dbReference>
<evidence type="ECO:0000313" key="1">
    <source>
        <dbReference type="EMBL" id="AGR60657.1"/>
    </source>
</evidence>
<dbReference type="PATRIC" id="fig|1197719.3.peg.3463"/>
<name>S5NK57_SALBN</name>
<dbReference type="HOGENOM" id="CLU_3276254_0_0_6"/>
<dbReference type="AlphaFoldDB" id="S5NK57"/>
<protein>
    <submittedName>
        <fullName evidence="1">Uncharacterized protein</fullName>
    </submittedName>
</protein>
<proteinExistence type="predicted"/>
<dbReference type="KEGG" id="sbz:A464_3473"/>
<organism evidence="1 2">
    <name type="scientific">Salmonella bongori N268-08</name>
    <dbReference type="NCBI Taxonomy" id="1197719"/>
    <lineage>
        <taxon>Bacteria</taxon>
        <taxon>Pseudomonadati</taxon>
        <taxon>Pseudomonadota</taxon>
        <taxon>Gammaproteobacteria</taxon>
        <taxon>Enterobacterales</taxon>
        <taxon>Enterobacteriaceae</taxon>
        <taxon>Salmonella</taxon>
    </lineage>
</organism>
<dbReference type="Proteomes" id="UP000015042">
    <property type="component" value="Chromosome"/>
</dbReference>
<accession>S5NK57</accession>
<evidence type="ECO:0000313" key="2">
    <source>
        <dbReference type="Proteomes" id="UP000015042"/>
    </source>
</evidence>
<sequence length="41" mass="4479">MLRSNGHVVAGRTCVNKLPDIRQVKKRSSEWGSVVTGNVQA</sequence>
<reference evidence="1 2" key="1">
    <citation type="submission" date="2013-07" db="EMBL/GenBank/DDBJ databases">
        <title>Genome sequence of Salmonella bongori N268-08 - a rare clinical isolate.</title>
        <authorList>
            <person name="Marti R."/>
            <person name="Hagens S."/>
            <person name="Loessner M.J."/>
            <person name="Klumpp J."/>
        </authorList>
    </citation>
    <scope>NUCLEOTIDE SEQUENCE [LARGE SCALE GENOMIC DNA]</scope>
    <source>
        <strain evidence="1 2">N268-08</strain>
    </source>
</reference>